<evidence type="ECO:0000313" key="2">
    <source>
        <dbReference type="EMBL" id="KAJ1106362.1"/>
    </source>
</evidence>
<proteinExistence type="predicted"/>
<dbReference type="PANTHER" id="PTHR35558">
    <property type="entry name" value="SGNH_HYDRO DOMAIN-CONTAINING PROTEIN"/>
    <property type="match status" value="1"/>
</dbReference>
<name>A0AAV7MS30_PLEWA</name>
<protein>
    <submittedName>
        <fullName evidence="2">Uncharacterized protein</fullName>
    </submittedName>
</protein>
<accession>A0AAV7MS30</accession>
<organism evidence="2 3">
    <name type="scientific">Pleurodeles waltl</name>
    <name type="common">Iberian ribbed newt</name>
    <dbReference type="NCBI Taxonomy" id="8319"/>
    <lineage>
        <taxon>Eukaryota</taxon>
        <taxon>Metazoa</taxon>
        <taxon>Chordata</taxon>
        <taxon>Craniata</taxon>
        <taxon>Vertebrata</taxon>
        <taxon>Euteleostomi</taxon>
        <taxon>Amphibia</taxon>
        <taxon>Batrachia</taxon>
        <taxon>Caudata</taxon>
        <taxon>Salamandroidea</taxon>
        <taxon>Salamandridae</taxon>
        <taxon>Pleurodelinae</taxon>
        <taxon>Pleurodeles</taxon>
    </lineage>
</organism>
<comment type="caution">
    <text evidence="2">The sequence shown here is derived from an EMBL/GenBank/DDBJ whole genome shotgun (WGS) entry which is preliminary data.</text>
</comment>
<dbReference type="AlphaFoldDB" id="A0AAV7MS30"/>
<sequence length="460" mass="50305">MEVHGSPSLFSAEENQEEAEIWAKFMAMGQANGLEWARKMVAAQGALQQSENTGTTNINDALPSDSGLCLLSGESVVPPAKRKRSQRATAGNKLKGAKKDTVDSNLVETPAASQRDSGARRTKTDILELEGASGEPRVAGSHPTTATMPPELPQAGRPTMTVSCGPAPGASGQGLQVGLGKMMEAMHSFMASAKELASLGTDDKGSSSIQACAGQVWGQGSTSPPMGQGDVQVQGVEGAVGPATDAIAGASEKRAVVRPEPPLVSGRSSLAWRVPVEARERIWNREFIDIFSLLTFAKEGADITVPTKEVEKHKWKRKVKPEESIENWLEAFAMLSTVIMEKFPKQGPALCKYNHVIYEEYTRNGGTGWLNYDREFRQKMEQAPEMAWDCREIELWVQYMGNGNRTGTSDPRFARHKQARSYYFKQQLRPPFRGKPPQRGRGGHQYRFTNNSCRLYNAGT</sequence>
<dbReference type="EMBL" id="JANPWB010000013">
    <property type="protein sequence ID" value="KAJ1106362.1"/>
    <property type="molecule type" value="Genomic_DNA"/>
</dbReference>
<feature type="region of interest" description="Disordered" evidence="1">
    <location>
        <begin position="75"/>
        <end position="151"/>
    </location>
</feature>
<gene>
    <name evidence="2" type="ORF">NDU88_003763</name>
</gene>
<dbReference type="PANTHER" id="PTHR35558:SF1">
    <property type="entry name" value="ENDONUCLEASE_EXONUCLEASE_PHOSPHATASE DOMAIN-CONTAINING PROTEIN"/>
    <property type="match status" value="1"/>
</dbReference>
<feature type="compositionally biased region" description="Basic and acidic residues" evidence="1">
    <location>
        <begin position="117"/>
        <end position="126"/>
    </location>
</feature>
<keyword evidence="3" id="KW-1185">Reference proteome</keyword>
<evidence type="ECO:0000256" key="1">
    <source>
        <dbReference type="SAM" id="MobiDB-lite"/>
    </source>
</evidence>
<dbReference type="Proteomes" id="UP001066276">
    <property type="component" value="Chromosome 9"/>
</dbReference>
<evidence type="ECO:0000313" key="3">
    <source>
        <dbReference type="Proteomes" id="UP001066276"/>
    </source>
</evidence>
<feature type="compositionally biased region" description="Polar residues" evidence="1">
    <location>
        <begin position="103"/>
        <end position="116"/>
    </location>
</feature>
<reference evidence="2" key="1">
    <citation type="journal article" date="2022" name="bioRxiv">
        <title>Sequencing and chromosome-scale assembly of the giantPleurodeles waltlgenome.</title>
        <authorList>
            <person name="Brown T."/>
            <person name="Elewa A."/>
            <person name="Iarovenko S."/>
            <person name="Subramanian E."/>
            <person name="Araus A.J."/>
            <person name="Petzold A."/>
            <person name="Susuki M."/>
            <person name="Suzuki K.-i.T."/>
            <person name="Hayashi T."/>
            <person name="Toyoda A."/>
            <person name="Oliveira C."/>
            <person name="Osipova E."/>
            <person name="Leigh N.D."/>
            <person name="Simon A."/>
            <person name="Yun M.H."/>
        </authorList>
    </citation>
    <scope>NUCLEOTIDE SEQUENCE</scope>
    <source>
        <strain evidence="2">20211129_DDA</strain>
        <tissue evidence="2">Liver</tissue>
    </source>
</reference>